<dbReference type="Proteomes" id="UP001642540">
    <property type="component" value="Unassembled WGS sequence"/>
</dbReference>
<comment type="caution">
    <text evidence="2">The sequence shown here is derived from an EMBL/GenBank/DDBJ whole genome shotgun (WGS) entry which is preliminary data.</text>
</comment>
<gene>
    <name evidence="2" type="ORF">ODALV1_LOCUS11971</name>
</gene>
<feature type="compositionally biased region" description="Basic and acidic residues" evidence="1">
    <location>
        <begin position="158"/>
        <end position="175"/>
    </location>
</feature>
<feature type="compositionally biased region" description="Polar residues" evidence="1">
    <location>
        <begin position="144"/>
        <end position="155"/>
    </location>
</feature>
<organism evidence="2 3">
    <name type="scientific">Orchesella dallaii</name>
    <dbReference type="NCBI Taxonomy" id="48710"/>
    <lineage>
        <taxon>Eukaryota</taxon>
        <taxon>Metazoa</taxon>
        <taxon>Ecdysozoa</taxon>
        <taxon>Arthropoda</taxon>
        <taxon>Hexapoda</taxon>
        <taxon>Collembola</taxon>
        <taxon>Entomobryomorpha</taxon>
        <taxon>Entomobryoidea</taxon>
        <taxon>Orchesellidae</taxon>
        <taxon>Orchesellinae</taxon>
        <taxon>Orchesella</taxon>
    </lineage>
</organism>
<protein>
    <submittedName>
        <fullName evidence="2">Uncharacterized protein</fullName>
    </submittedName>
</protein>
<evidence type="ECO:0000256" key="1">
    <source>
        <dbReference type="SAM" id="MobiDB-lite"/>
    </source>
</evidence>
<feature type="compositionally biased region" description="Basic and acidic residues" evidence="1">
    <location>
        <begin position="184"/>
        <end position="194"/>
    </location>
</feature>
<dbReference type="EMBL" id="CAXLJM020000036">
    <property type="protein sequence ID" value="CAL8105149.1"/>
    <property type="molecule type" value="Genomic_DNA"/>
</dbReference>
<evidence type="ECO:0000313" key="3">
    <source>
        <dbReference type="Proteomes" id="UP001642540"/>
    </source>
</evidence>
<proteinExistence type="predicted"/>
<sequence>MPDHTEEFLVVKRRTRQAVTELKKELEQSDCPEKAKLIIKNVLQETAENCADVPAKLPAEEMGKDALKEIEETWERIRNKCITSFDSGKKSMLKVAHKMTPDDQNKVAQFIKKLESVFSSLWDYICLVGKLIWQGIVSRNQRIPTTTSRNPQQSPVVEPKREGQRKDVEKTKETKTGVITPMRPKKDSSTKLIQ</sequence>
<accession>A0ABP1QLB5</accession>
<name>A0ABP1QLB5_9HEXA</name>
<keyword evidence="3" id="KW-1185">Reference proteome</keyword>
<reference evidence="2 3" key="1">
    <citation type="submission" date="2024-08" db="EMBL/GenBank/DDBJ databases">
        <authorList>
            <person name="Cucini C."/>
            <person name="Frati F."/>
        </authorList>
    </citation>
    <scope>NUCLEOTIDE SEQUENCE [LARGE SCALE GENOMIC DNA]</scope>
</reference>
<feature type="region of interest" description="Disordered" evidence="1">
    <location>
        <begin position="144"/>
        <end position="194"/>
    </location>
</feature>
<evidence type="ECO:0000313" key="2">
    <source>
        <dbReference type="EMBL" id="CAL8105149.1"/>
    </source>
</evidence>